<keyword evidence="2" id="KW-1185">Reference proteome</keyword>
<reference evidence="1 2" key="1">
    <citation type="submission" date="2024-01" db="EMBL/GenBank/DDBJ databases">
        <authorList>
            <person name="Waweru B."/>
        </authorList>
    </citation>
    <scope>NUCLEOTIDE SEQUENCE [LARGE SCALE GENOMIC DNA]</scope>
</reference>
<name>A0AAV1RN84_9ROSI</name>
<sequence length="71" mass="8220">MDATAGQESLVKKLYVCSTTKNKRQRNKIGNPTSINQTKTQLIARFQTGCLFFLETNCENYLQNLIKRYDE</sequence>
<dbReference type="Proteomes" id="UP001314170">
    <property type="component" value="Unassembled WGS sequence"/>
</dbReference>
<dbReference type="AlphaFoldDB" id="A0AAV1RN84"/>
<evidence type="ECO:0000313" key="1">
    <source>
        <dbReference type="EMBL" id="CAK7338175.1"/>
    </source>
</evidence>
<proteinExistence type="predicted"/>
<protein>
    <submittedName>
        <fullName evidence="1">Uncharacterized protein</fullName>
    </submittedName>
</protein>
<gene>
    <name evidence="1" type="ORF">DCAF_LOCUS13218</name>
</gene>
<accession>A0AAV1RN84</accession>
<evidence type="ECO:0000313" key="2">
    <source>
        <dbReference type="Proteomes" id="UP001314170"/>
    </source>
</evidence>
<dbReference type="EMBL" id="CAWUPB010001111">
    <property type="protein sequence ID" value="CAK7338175.1"/>
    <property type="molecule type" value="Genomic_DNA"/>
</dbReference>
<organism evidence="1 2">
    <name type="scientific">Dovyalis caffra</name>
    <dbReference type="NCBI Taxonomy" id="77055"/>
    <lineage>
        <taxon>Eukaryota</taxon>
        <taxon>Viridiplantae</taxon>
        <taxon>Streptophyta</taxon>
        <taxon>Embryophyta</taxon>
        <taxon>Tracheophyta</taxon>
        <taxon>Spermatophyta</taxon>
        <taxon>Magnoliopsida</taxon>
        <taxon>eudicotyledons</taxon>
        <taxon>Gunneridae</taxon>
        <taxon>Pentapetalae</taxon>
        <taxon>rosids</taxon>
        <taxon>fabids</taxon>
        <taxon>Malpighiales</taxon>
        <taxon>Salicaceae</taxon>
        <taxon>Flacourtieae</taxon>
        <taxon>Dovyalis</taxon>
    </lineage>
</organism>
<comment type="caution">
    <text evidence="1">The sequence shown here is derived from an EMBL/GenBank/DDBJ whole genome shotgun (WGS) entry which is preliminary data.</text>
</comment>